<protein>
    <submittedName>
        <fullName evidence="1">Uncharacterized protein</fullName>
    </submittedName>
</protein>
<evidence type="ECO:0000313" key="2">
    <source>
        <dbReference type="Proteomes" id="UP000002624"/>
    </source>
</evidence>
<reference evidence="2" key="1">
    <citation type="submission" date="2009-05" db="EMBL/GenBank/DDBJ databases">
        <title>The genome sequence of Ajellomyces capsulatus strain H143.</title>
        <authorList>
            <person name="Champion M."/>
            <person name="Cuomo C.A."/>
            <person name="Ma L.-J."/>
            <person name="Henn M.R."/>
            <person name="Sil A."/>
            <person name="Goldman B."/>
            <person name="Young S.K."/>
            <person name="Kodira C.D."/>
            <person name="Zeng Q."/>
            <person name="Koehrsen M."/>
            <person name="Alvarado L."/>
            <person name="Berlin A.M."/>
            <person name="Borenstein D."/>
            <person name="Chen Z."/>
            <person name="Engels R."/>
            <person name="Freedman E."/>
            <person name="Gellesch M."/>
            <person name="Goldberg J."/>
            <person name="Griggs A."/>
            <person name="Gujja S."/>
            <person name="Heiman D.I."/>
            <person name="Hepburn T.A."/>
            <person name="Howarth C."/>
            <person name="Jen D."/>
            <person name="Larson L."/>
            <person name="Lewis B."/>
            <person name="Mehta T."/>
            <person name="Park D."/>
            <person name="Pearson M."/>
            <person name="Roberts A."/>
            <person name="Saif S."/>
            <person name="Shea T.D."/>
            <person name="Shenoy N."/>
            <person name="Sisk P."/>
            <person name="Stolte C."/>
            <person name="Sykes S."/>
            <person name="Walk T."/>
            <person name="White J."/>
            <person name="Yandava C."/>
            <person name="Klein B."/>
            <person name="McEwen J.G."/>
            <person name="Puccia R."/>
            <person name="Goldman G.H."/>
            <person name="Felipe M.S."/>
            <person name="Nino-Vega G."/>
            <person name="San-Blas G."/>
            <person name="Taylor J.W."/>
            <person name="Mendoza L."/>
            <person name="Galagan J.E."/>
            <person name="Nusbaum C."/>
            <person name="Birren B.W."/>
        </authorList>
    </citation>
    <scope>NUCLEOTIDE SEQUENCE [LARGE SCALE GENOMIC DNA]</scope>
    <source>
        <strain evidence="2">H143</strain>
    </source>
</reference>
<organism evidence="1 2">
    <name type="scientific">Ajellomyces capsulatus (strain H143)</name>
    <name type="common">Darling's disease fungus</name>
    <name type="synonym">Histoplasma capsulatum</name>
    <dbReference type="NCBI Taxonomy" id="544712"/>
    <lineage>
        <taxon>Eukaryota</taxon>
        <taxon>Fungi</taxon>
        <taxon>Dikarya</taxon>
        <taxon>Ascomycota</taxon>
        <taxon>Pezizomycotina</taxon>
        <taxon>Eurotiomycetes</taxon>
        <taxon>Eurotiomycetidae</taxon>
        <taxon>Onygenales</taxon>
        <taxon>Ajellomycetaceae</taxon>
        <taxon>Histoplasma</taxon>
    </lineage>
</organism>
<dbReference type="AlphaFoldDB" id="C6HHL1"/>
<sequence length="80" mass="9335">MSISIFNLRNLLTSSHDQLGLWKRTYPAFLKSVSEGSGDVLQRPARSRMPQPTFPSRPDINCLQYLRLEMQSFRIVPRKR</sequence>
<dbReference type="VEuPathDB" id="FungiDB:HCDG_05692"/>
<dbReference type="HOGENOM" id="CLU_2589182_0_0_1"/>
<evidence type="ECO:0000313" key="1">
    <source>
        <dbReference type="EMBL" id="EER40295.1"/>
    </source>
</evidence>
<gene>
    <name evidence="1" type="ORF">HCDG_05692</name>
</gene>
<accession>C6HHL1</accession>
<name>C6HHL1_AJECH</name>
<dbReference type="EMBL" id="GG692427">
    <property type="protein sequence ID" value="EER40295.1"/>
    <property type="molecule type" value="Genomic_DNA"/>
</dbReference>
<dbReference type="Proteomes" id="UP000002624">
    <property type="component" value="Unassembled WGS sequence"/>
</dbReference>
<proteinExistence type="predicted"/>